<dbReference type="NCBIfam" id="TIGR02148">
    <property type="entry name" value="Fibro_Slime"/>
    <property type="match status" value="1"/>
</dbReference>
<sequence>MRGVIPVRPNSRTFTRRTVTKGEGPLEDEHLTITHKQPLRCLRLSIPRYREFEVKTGAREKPEIPSSTRVDWGQHFLSNEMQRSSMFVLLLCSIVLFVEADVTPSTLTLQAQFRDFWPCSNAKFCGSLLANPMNCTAQGYKCHPDFERYNGVDKGIPQINLGSDGLPVLNTSAAHPSITNSDMYYAFYHDAWPNGTLTKYGYYIAQNITLTQVNPGCNATATPGCDRIFRGTFPTFFQLDGIGFGNYKSDSGGNSGHNFAFTMMVYNIFQYNGGEIFTFSGDDDVWVFINGKLVIDLGGVHGAMTGSVNIDSLGLVKGKGYDFRVFYNERHTSKSTFDMTTSLALQCPYYDHCNVCGGDGQSCCTGCTTANQCKKAACAVTSGDCIFTDLTCDTSRDNKCFTTSCDPNKGCIQTATVCNDFNPCTVDSCVNSTGCSFRADIDDDVCTNDICTSNGMSHPQKCNVASDKCTQRGCDINGNCYQNTIVTCPGDQCQINGVCNTQTGGCSYTNVTCDTSDKCRTNYRCDPKYGCTSEPRVCPASANCTSWSCSSANGSCTPSFQSSSTCKQCNSSCVSDPCNTRSCDFSTGTCIVKPTCPDLNLCTRQICTVDSSNKAVCTVDPKNCDSGNPCTPGHCNLSTGTCVNQTVQDFCDDKSLCTIDTCSVVGGNATCHHDITCPSTFCNSTTCEPSTGVCTYTSPNCTSGNLCSPGFCNTTSQACDTTPVLCDDGLDCTDDTCDTANGNCTFTNNCNDNSICTTDLCSSETGNCTYLENPIPTNSSNLCQLFYCDRVLGNISTPLACYPSDSCSCNPAVGCECKYGLGVGVIAGITAGAVAGIAVGGVAGAAILGIGAKKGYDAFMAGSISSGAVVNNPLHVPAGGESINPLYDA</sequence>
<organism evidence="6 7">
    <name type="scientific">Planoprotostelium fungivorum</name>
    <dbReference type="NCBI Taxonomy" id="1890364"/>
    <lineage>
        <taxon>Eukaryota</taxon>
        <taxon>Amoebozoa</taxon>
        <taxon>Evosea</taxon>
        <taxon>Variosea</taxon>
        <taxon>Cavosteliida</taxon>
        <taxon>Cavosteliaceae</taxon>
        <taxon>Planoprotostelium</taxon>
    </lineage>
</organism>
<comment type="caution">
    <text evidence="6">The sequence shown here is derived from an EMBL/GenBank/DDBJ whole genome shotgun (WGS) entry which is preliminary data.</text>
</comment>
<evidence type="ECO:0000256" key="2">
    <source>
        <dbReference type="ARBA" id="ARBA00022729"/>
    </source>
</evidence>
<evidence type="ECO:0000259" key="5">
    <source>
        <dbReference type="PROSITE" id="PS51820"/>
    </source>
</evidence>
<keyword evidence="4" id="KW-1133">Transmembrane helix</keyword>
<evidence type="ECO:0000313" key="6">
    <source>
        <dbReference type="EMBL" id="PRP89627.1"/>
    </source>
</evidence>
<dbReference type="SUPFAM" id="SSF56988">
    <property type="entry name" value="Anthrax protective antigen"/>
    <property type="match status" value="1"/>
</dbReference>
<dbReference type="PANTHER" id="PTHR31137">
    <property type="entry name" value="PROTEIN PSIB-RELATED-RELATED"/>
    <property type="match status" value="1"/>
</dbReference>
<evidence type="ECO:0000256" key="1">
    <source>
        <dbReference type="ARBA" id="ARBA00008709"/>
    </source>
</evidence>
<evidence type="ECO:0000313" key="7">
    <source>
        <dbReference type="Proteomes" id="UP000241769"/>
    </source>
</evidence>
<dbReference type="InParanoid" id="A0A2P6P0C0"/>
<comment type="similarity">
    <text evidence="1">Belongs to the prespore-cell-inducing factor family.</text>
</comment>
<protein>
    <recommendedName>
        <fullName evidence="5">PA14 domain-containing protein</fullName>
    </recommendedName>
</protein>
<keyword evidence="2" id="KW-0732">Signal</keyword>
<dbReference type="InterPro" id="IPR011658">
    <property type="entry name" value="PA14_dom"/>
</dbReference>
<keyword evidence="4" id="KW-0472">Membrane</keyword>
<dbReference type="AlphaFoldDB" id="A0A2P6P0C0"/>
<gene>
    <name evidence="6" type="ORF">PROFUN_00891</name>
</gene>
<dbReference type="InterPro" id="IPR051154">
    <property type="entry name" value="Prespore-cell_inducing_factor"/>
</dbReference>
<evidence type="ECO:0000256" key="4">
    <source>
        <dbReference type="SAM" id="Phobius"/>
    </source>
</evidence>
<keyword evidence="3" id="KW-0325">Glycoprotein</keyword>
<dbReference type="Pfam" id="PF07691">
    <property type="entry name" value="PA14"/>
    <property type="match status" value="1"/>
</dbReference>
<dbReference type="SMART" id="SM00758">
    <property type="entry name" value="PA14"/>
    <property type="match status" value="1"/>
</dbReference>
<keyword evidence="7" id="KW-1185">Reference proteome</keyword>
<evidence type="ECO:0000256" key="3">
    <source>
        <dbReference type="ARBA" id="ARBA00023180"/>
    </source>
</evidence>
<reference evidence="6 7" key="1">
    <citation type="journal article" date="2018" name="Genome Biol. Evol.">
        <title>Multiple Roots of Fruiting Body Formation in Amoebozoa.</title>
        <authorList>
            <person name="Hillmann F."/>
            <person name="Forbes G."/>
            <person name="Novohradska S."/>
            <person name="Ferling I."/>
            <person name="Riege K."/>
            <person name="Groth M."/>
            <person name="Westermann M."/>
            <person name="Marz M."/>
            <person name="Spaller T."/>
            <person name="Winckler T."/>
            <person name="Schaap P."/>
            <person name="Glockner G."/>
        </authorList>
    </citation>
    <scope>NUCLEOTIDE SEQUENCE [LARGE SCALE GENOMIC DNA]</scope>
    <source>
        <strain evidence="6 7">Jena</strain>
    </source>
</reference>
<dbReference type="InterPro" id="IPR037524">
    <property type="entry name" value="PA14/GLEYA"/>
</dbReference>
<dbReference type="OrthoDB" id="14563at2759"/>
<dbReference type="PANTHER" id="PTHR31137:SF13">
    <property type="entry name" value="PROTEIN PSID"/>
    <property type="match status" value="1"/>
</dbReference>
<dbReference type="EMBL" id="MDYQ01000002">
    <property type="protein sequence ID" value="PRP89627.1"/>
    <property type="molecule type" value="Genomic_DNA"/>
</dbReference>
<accession>A0A2P6P0C0</accession>
<dbReference type="FunCoup" id="A0A2P6P0C0">
    <property type="interactions" value="8"/>
</dbReference>
<dbReference type="Pfam" id="PF00526">
    <property type="entry name" value="Dicty_CTDC"/>
    <property type="match status" value="3"/>
</dbReference>
<proteinExistence type="inferred from homology"/>
<dbReference type="InterPro" id="IPR011874">
    <property type="entry name" value="Fibro_Slime"/>
</dbReference>
<feature type="domain" description="PA14" evidence="5">
    <location>
        <begin position="212"/>
        <end position="359"/>
    </location>
</feature>
<feature type="transmembrane region" description="Helical" evidence="4">
    <location>
        <begin position="819"/>
        <end position="850"/>
    </location>
</feature>
<keyword evidence="4" id="KW-0812">Transmembrane</keyword>
<name>A0A2P6P0C0_9EUKA</name>
<dbReference type="PROSITE" id="PS51820">
    <property type="entry name" value="PA14"/>
    <property type="match status" value="1"/>
</dbReference>
<dbReference type="GO" id="GO:0005576">
    <property type="term" value="C:extracellular region"/>
    <property type="evidence" value="ECO:0007669"/>
    <property type="project" value="TreeGrafter"/>
</dbReference>
<dbReference type="InterPro" id="IPR001673">
    <property type="entry name" value="S_mold_repeat"/>
</dbReference>
<dbReference type="Proteomes" id="UP000241769">
    <property type="component" value="Unassembled WGS sequence"/>
</dbReference>